<evidence type="ECO:0000259" key="6">
    <source>
        <dbReference type="PROSITE" id="PS50026"/>
    </source>
</evidence>
<dbReference type="InterPro" id="IPR018097">
    <property type="entry name" value="EGF_Ca-bd_CS"/>
</dbReference>
<dbReference type="Gene3D" id="2.10.25.10">
    <property type="entry name" value="Laminin"/>
    <property type="match status" value="2"/>
</dbReference>
<dbReference type="PROSITE" id="PS01187">
    <property type="entry name" value="EGF_CA"/>
    <property type="match status" value="1"/>
</dbReference>
<dbReference type="PROSITE" id="PS50026">
    <property type="entry name" value="EGF_3"/>
    <property type="match status" value="1"/>
</dbReference>
<keyword evidence="2" id="KW-0732">Signal</keyword>
<dbReference type="InterPro" id="IPR011936">
    <property type="entry name" value="Myxo_disulph_rpt"/>
</dbReference>
<keyword evidence="8" id="KW-1185">Reference proteome</keyword>
<evidence type="ECO:0000256" key="1">
    <source>
        <dbReference type="ARBA" id="ARBA00022536"/>
    </source>
</evidence>
<dbReference type="InterPro" id="IPR000742">
    <property type="entry name" value="EGF"/>
</dbReference>
<dbReference type="Pfam" id="PF07645">
    <property type="entry name" value="EGF_CA"/>
    <property type="match status" value="1"/>
</dbReference>
<dbReference type="GO" id="GO:0005509">
    <property type="term" value="F:calcium ion binding"/>
    <property type="evidence" value="ECO:0007669"/>
    <property type="project" value="InterPro"/>
</dbReference>
<evidence type="ECO:0000256" key="2">
    <source>
        <dbReference type="ARBA" id="ARBA00022729"/>
    </source>
</evidence>
<dbReference type="SMART" id="SM00181">
    <property type="entry name" value="EGF"/>
    <property type="match status" value="2"/>
</dbReference>
<dbReference type="STRING" id="1297742.A176_001650"/>
<sequence>MCWPARSTMSRGANPQGTSPSLFTPENREAALEKQGGPSPSYPGRMSRAVRRDVDWRDGCPMACVFRNRRACVGGSAGALCLTWAWRHFVAMLFVPRRHPPVHVKRSKKMNGSRWAPVGRWMRVALAVGVLGACGPQVDEDSLVAEDASKEVESYSSTERALPLDPYADAVVQSGVIAVISPGNAVGPPDGNVASFLSLLGGSLLLDMGEGEEGTGPLRIYYRGVSLSVLAQVDFLRADMSLISTGQVSLLNLGIGTHSALVPFNSATPYRYVRLRGGLASLYSVDAVEDIGFGGAGFCGNGRVDAGEQCDDGNTTSGDGCGASCLVEPGYTCSGTQPSVCTDTNECTNGTAQCSLNATCTNTPGSYTCTCNPGYSGTGWICNDIDECANGTAVCQPGELCVNTPGSYNCVAGACQPPSVQCGSQCVNVTSDASNCGACGNVCGEGEICSASACMPDEITMQIATSWARPGDGDLVVRTPSGKLIHNGNRGPSVATDFGSMDRIASSGWGPERVLWYASAPPPSGQYDVCFNAVAYLPPPSMLYPVSYTITVKRIGQPDLVVWRFAFSASSGSDCSPDHPSYVTSFTYEGRP</sequence>
<dbReference type="PROSITE" id="PS01186">
    <property type="entry name" value="EGF_2"/>
    <property type="match status" value="1"/>
</dbReference>
<evidence type="ECO:0000256" key="4">
    <source>
        <dbReference type="ARBA" id="ARBA00023157"/>
    </source>
</evidence>
<keyword evidence="3" id="KW-0677">Repeat</keyword>
<dbReference type="EMBL" id="CP012109">
    <property type="protein sequence ID" value="AKQ64738.1"/>
    <property type="molecule type" value="Genomic_DNA"/>
</dbReference>
<dbReference type="PROSITE" id="PS00010">
    <property type="entry name" value="ASX_HYDROXYL"/>
    <property type="match status" value="1"/>
</dbReference>
<accession>A0A0H4WT54</accession>
<dbReference type="KEGG" id="mym:A176_001650"/>
<dbReference type="InterPro" id="IPR001881">
    <property type="entry name" value="EGF-like_Ca-bd_dom"/>
</dbReference>
<dbReference type="NCBIfam" id="TIGR02232">
    <property type="entry name" value="myxo_disulf_rpt"/>
    <property type="match status" value="1"/>
</dbReference>
<reference evidence="7 8" key="1">
    <citation type="journal article" date="2016" name="PLoS ONE">
        <title>Complete Genome Sequence and Comparative Genomics of a Novel Myxobacterium Myxococcus hansupus.</title>
        <authorList>
            <person name="Sharma G."/>
            <person name="Narwani T."/>
            <person name="Subramanian S."/>
        </authorList>
    </citation>
    <scope>NUCLEOTIDE SEQUENCE [LARGE SCALE GENOMIC DNA]</scope>
    <source>
        <strain evidence="8">mixupus</strain>
    </source>
</reference>
<dbReference type="eggNOG" id="COG3266">
    <property type="taxonomic scope" value="Bacteria"/>
</dbReference>
<keyword evidence="1" id="KW-0245">EGF-like domain</keyword>
<dbReference type="PANTHER" id="PTHR24034">
    <property type="entry name" value="EGF-LIKE DOMAIN-CONTAINING PROTEIN"/>
    <property type="match status" value="1"/>
</dbReference>
<dbReference type="Proteomes" id="UP000009026">
    <property type="component" value="Chromosome"/>
</dbReference>
<evidence type="ECO:0000256" key="3">
    <source>
        <dbReference type="ARBA" id="ARBA00022737"/>
    </source>
</evidence>
<feature type="region of interest" description="Disordered" evidence="5">
    <location>
        <begin position="1"/>
        <end position="48"/>
    </location>
</feature>
<evidence type="ECO:0000313" key="7">
    <source>
        <dbReference type="EMBL" id="AKQ64738.1"/>
    </source>
</evidence>
<dbReference type="Pfam" id="PF12947">
    <property type="entry name" value="EGF_3"/>
    <property type="match status" value="1"/>
</dbReference>
<dbReference type="PANTHER" id="PTHR24034:SF89">
    <property type="entry name" value="COMPLEMENT COMPONENT C1Q RECEPTOR"/>
    <property type="match status" value="1"/>
</dbReference>
<dbReference type="AlphaFoldDB" id="A0A0H4WT54"/>
<name>A0A0H4WT54_9BACT</name>
<proteinExistence type="predicted"/>
<gene>
    <name evidence="7" type="ORF">A176_001650</name>
</gene>
<dbReference type="SMART" id="SM00179">
    <property type="entry name" value="EGF_CA"/>
    <property type="match status" value="2"/>
</dbReference>
<evidence type="ECO:0000313" key="8">
    <source>
        <dbReference type="Proteomes" id="UP000009026"/>
    </source>
</evidence>
<keyword evidence="4" id="KW-1015">Disulfide bond</keyword>
<dbReference type="InterPro" id="IPR049883">
    <property type="entry name" value="NOTCH1_EGF-like"/>
</dbReference>
<protein>
    <recommendedName>
        <fullName evidence="6">EGF-like domain-containing protein</fullName>
    </recommendedName>
</protein>
<organism evidence="7 8">
    <name type="scientific">Pseudomyxococcus hansupus</name>
    <dbReference type="NCBI Taxonomy" id="1297742"/>
    <lineage>
        <taxon>Bacteria</taxon>
        <taxon>Pseudomonadati</taxon>
        <taxon>Myxococcota</taxon>
        <taxon>Myxococcia</taxon>
        <taxon>Myxococcales</taxon>
        <taxon>Cystobacterineae</taxon>
        <taxon>Myxococcaceae</taxon>
        <taxon>Pseudomyxococcus</taxon>
    </lineage>
</organism>
<dbReference type="InterPro" id="IPR000152">
    <property type="entry name" value="EGF-type_Asp/Asn_hydroxyl_site"/>
</dbReference>
<dbReference type="SUPFAM" id="SSF57196">
    <property type="entry name" value="EGF/Laminin"/>
    <property type="match status" value="1"/>
</dbReference>
<dbReference type="PATRIC" id="fig|1297742.4.peg.1670"/>
<feature type="compositionally biased region" description="Polar residues" evidence="5">
    <location>
        <begin position="7"/>
        <end position="24"/>
    </location>
</feature>
<dbReference type="InterPro" id="IPR050751">
    <property type="entry name" value="ECM_structural_protein"/>
</dbReference>
<evidence type="ECO:0000256" key="5">
    <source>
        <dbReference type="SAM" id="MobiDB-lite"/>
    </source>
</evidence>
<dbReference type="InterPro" id="IPR024731">
    <property type="entry name" value="NELL2-like_EGF"/>
</dbReference>
<dbReference type="FunFam" id="2.10.25.10:FF:000038">
    <property type="entry name" value="Fibrillin 2"/>
    <property type="match status" value="1"/>
</dbReference>
<feature type="domain" description="EGF-like" evidence="6">
    <location>
        <begin position="343"/>
        <end position="383"/>
    </location>
</feature>
<dbReference type="CDD" id="cd00054">
    <property type="entry name" value="EGF_CA"/>
    <property type="match status" value="2"/>
</dbReference>